<feature type="binding site" evidence="9">
    <location>
        <begin position="222"/>
        <end position="223"/>
    </location>
    <ligand>
        <name>FMN</name>
        <dbReference type="ChEBI" id="CHEBI:58210"/>
    </ligand>
</feature>
<evidence type="ECO:0000313" key="11">
    <source>
        <dbReference type="EMBL" id="EOD34177.1"/>
    </source>
</evidence>
<evidence type="ECO:0000256" key="9">
    <source>
        <dbReference type="PIRSR" id="PIRSR006621-2"/>
    </source>
</evidence>
<dbReference type="eggNOG" id="KOG2335">
    <property type="taxonomic scope" value="Eukaryota"/>
</dbReference>
<gene>
    <name evidence="11" type="ORF">EMIHUDRAFT_63311</name>
</gene>
<evidence type="ECO:0000256" key="3">
    <source>
        <dbReference type="ARBA" id="ARBA00022643"/>
    </source>
</evidence>
<accession>R1DGN8</accession>
<keyword evidence="7" id="KW-0560">Oxidoreductase</keyword>
<feature type="binding site" evidence="9">
    <location>
        <begin position="199"/>
        <end position="201"/>
    </location>
    <ligand>
        <name>FMN</name>
        <dbReference type="ChEBI" id="CHEBI:58210"/>
    </ligand>
</feature>
<dbReference type="Gene3D" id="3.20.20.70">
    <property type="entry name" value="Aldolase class I"/>
    <property type="match status" value="1"/>
</dbReference>
<evidence type="ECO:0000256" key="5">
    <source>
        <dbReference type="ARBA" id="ARBA00022857"/>
    </source>
</evidence>
<keyword evidence="9" id="KW-0547">Nucleotide-binding</keyword>
<keyword evidence="4" id="KW-0819">tRNA processing</keyword>
<evidence type="ECO:0000256" key="4">
    <source>
        <dbReference type="ARBA" id="ARBA00022694"/>
    </source>
</evidence>
<reference evidence="11" key="1">
    <citation type="submission" date="2012-07" db="EMBL/GenBank/DDBJ databases">
        <title>Genome variability drives Emilianias global distribution.</title>
        <authorList>
            <consortium name="DOE Joint Genome Institute"/>
            <person name="Read B."/>
            <person name="Kegel J."/>
            <person name="Klute M."/>
            <person name="Kuo A."/>
            <person name="Lefebvre S.C."/>
            <person name="Maumus F."/>
            <person name="Mayer C."/>
            <person name="Miller J."/>
            <person name="Allen A."/>
            <person name="Bidle K."/>
            <person name="Borodovsky M."/>
            <person name="Bowler C."/>
            <person name="Brownlee C."/>
            <person name="Claverie J.-M."/>
            <person name="Cock M."/>
            <person name="De Vargas C."/>
            <person name="Elias M."/>
            <person name="Frickenhaus S."/>
            <person name="Gladyshev V.N."/>
            <person name="Gonzalez K."/>
            <person name="Guda C."/>
            <person name="Hadaegh A."/>
            <person name="Herman E."/>
            <person name="Iglesias-Rodriguez D."/>
            <person name="Jones B."/>
            <person name="Lawson T."/>
            <person name="Leese F."/>
            <person name="Lin Y.-C."/>
            <person name="Lindquist E."/>
            <person name="Lobanov A."/>
            <person name="Lucas S."/>
            <person name="Malik S.-H.B."/>
            <person name="Marsh M.E."/>
            <person name="Mock T."/>
            <person name="Monier A."/>
            <person name="Moreau H."/>
            <person name="Mueller-Roeber B."/>
            <person name="Napier J."/>
            <person name="Ogata H."/>
            <person name="Parker M."/>
            <person name="Probert I."/>
            <person name="Quesneville H."/>
            <person name="Raines C."/>
            <person name="Rensing S."/>
            <person name="Riano-Pachon D.M."/>
            <person name="Richier S."/>
            <person name="Rokitta S."/>
            <person name="Salamov A."/>
            <person name="Sarno A.F."/>
            <person name="Schmutz J."/>
            <person name="Schroeder D."/>
            <person name="Shiraiwa Y."/>
            <person name="Soanes D.M."/>
            <person name="Valentin K."/>
            <person name="Van Der Giezen M."/>
            <person name="Van Der Peer Y."/>
            <person name="Vardi A."/>
            <person name="Verret F."/>
            <person name="Von Dassow P."/>
            <person name="Wheeler G."/>
            <person name="Williams B."/>
            <person name="Wilson W."/>
            <person name="Wolfe G."/>
            <person name="Wurch L.L."/>
            <person name="Young J."/>
            <person name="Dacks J.B."/>
            <person name="Delwiche C.F."/>
            <person name="Dyhrman S."/>
            <person name="Glockner G."/>
            <person name="John U."/>
            <person name="Richards T."/>
            <person name="Worden A.Z."/>
            <person name="Zhang X."/>
            <person name="Grigoriev I.V."/>
        </authorList>
    </citation>
    <scope>NUCLEOTIDE SEQUENCE</scope>
    <source>
        <strain evidence="11">CCMP1516</strain>
    </source>
</reference>
<dbReference type="GO" id="GO:0017150">
    <property type="term" value="F:tRNA dihydrouridine synthase activity"/>
    <property type="evidence" value="ECO:0007669"/>
    <property type="project" value="InterPro"/>
</dbReference>
<dbReference type="InterPro" id="IPR004653">
    <property type="entry name" value="DusA"/>
</dbReference>
<dbReference type="KEGG" id="ehx:EMIHUDRAFT_63311"/>
<feature type="binding site" evidence="9">
    <location>
        <begin position="6"/>
        <end position="8"/>
    </location>
    <ligand>
        <name>FMN</name>
        <dbReference type="ChEBI" id="CHEBI:58210"/>
    </ligand>
</feature>
<feature type="binding site" evidence="9">
    <location>
        <position position="160"/>
    </location>
    <ligand>
        <name>FMN</name>
        <dbReference type="ChEBI" id="CHEBI:58210"/>
    </ligand>
</feature>
<keyword evidence="2" id="KW-0285">Flavoprotein</keyword>
<feature type="domain" description="DUS-like FMN-binding" evidence="10">
    <location>
        <begin position="4"/>
        <end position="238"/>
    </location>
</feature>
<evidence type="ECO:0000256" key="6">
    <source>
        <dbReference type="ARBA" id="ARBA00022884"/>
    </source>
</evidence>
<organism evidence="11">
    <name type="scientific">Emiliania huxleyi</name>
    <name type="common">Coccolithophore</name>
    <name type="synonym">Pontosphaera huxleyi</name>
    <dbReference type="NCBI Taxonomy" id="2903"/>
    <lineage>
        <taxon>Eukaryota</taxon>
        <taxon>Haptista</taxon>
        <taxon>Haptophyta</taxon>
        <taxon>Prymnesiophyceae</taxon>
        <taxon>Isochrysidales</taxon>
        <taxon>Noelaerhabdaceae</taxon>
        <taxon>Emiliania</taxon>
    </lineage>
</organism>
<proteinExistence type="predicted"/>
<dbReference type="EMBL" id="KB864346">
    <property type="protein sequence ID" value="EOD34177.1"/>
    <property type="molecule type" value="Genomic_DNA"/>
</dbReference>
<dbReference type="InterPro" id="IPR013785">
    <property type="entry name" value="Aldolase_TIM"/>
</dbReference>
<name>R1DGN8_EMIHU</name>
<evidence type="ECO:0000256" key="2">
    <source>
        <dbReference type="ARBA" id="ARBA00022630"/>
    </source>
</evidence>
<dbReference type="InterPro" id="IPR035587">
    <property type="entry name" value="DUS-like_FMN-bd"/>
</dbReference>
<evidence type="ECO:0000256" key="1">
    <source>
        <dbReference type="ARBA" id="ARBA00022555"/>
    </source>
</evidence>
<keyword evidence="1" id="KW-0820">tRNA-binding</keyword>
<evidence type="ECO:0000256" key="8">
    <source>
        <dbReference type="PIRSR" id="PIRSR006621-1"/>
    </source>
</evidence>
<feature type="binding site" evidence="9">
    <location>
        <position position="127"/>
    </location>
    <ligand>
        <name>FMN</name>
        <dbReference type="ChEBI" id="CHEBI:58210"/>
    </ligand>
</feature>
<keyword evidence="5" id="KW-0521">NADP</keyword>
<keyword evidence="3 9" id="KW-0288">FMN</keyword>
<dbReference type="InterPro" id="IPR001269">
    <property type="entry name" value="DUS_fam"/>
</dbReference>
<dbReference type="OMA" id="ACKDEIM"/>
<dbReference type="GO" id="GO:0000049">
    <property type="term" value="F:tRNA binding"/>
    <property type="evidence" value="ECO:0007669"/>
    <property type="project" value="UniProtKB-KW"/>
</dbReference>
<protein>
    <recommendedName>
        <fullName evidence="10">DUS-like FMN-binding domain-containing protein</fullName>
    </recommendedName>
</protein>
<dbReference type="CDD" id="cd02801">
    <property type="entry name" value="DUS_like_FMN"/>
    <property type="match status" value="1"/>
</dbReference>
<keyword evidence="6" id="KW-0694">RNA-binding</keyword>
<sequence length="346" mass="37277">LLHVAPMAAVTDRHFRMLIRCVSPLPTLWSEMTWDTVAIETVDAEALMGFSAAERPVVLQLGGSQPERLARAAALAVSRGYQHINLNCGCPAGTNEWRACYGARLMLDPRLVATPSRWARRRRPSVKCRLGVDGRDSYDGLVEFVRLVSGEGGVRVFIVHARVALLTLNAAANRTVPPLDHERVLRLAAAFPHLTFIINGGVTSLEQAAALIARGVRGAMIGRQSVTEPYLFARSAVLSGGGGAARSRREALDLYLTYASEAQAANWGGGHPVTLARALLAPISGLFHATESGSRWRRAVRAAMQERGRLRDCPIADSGGRAARRPPCGGTAALAARRTVARRGRK</sequence>
<dbReference type="PANTHER" id="PTHR42907:SF1">
    <property type="entry name" value="FMN-LINKED OXIDOREDUCTASES SUPERFAMILY PROTEIN"/>
    <property type="match status" value="1"/>
</dbReference>
<dbReference type="Pfam" id="PF01207">
    <property type="entry name" value="Dus"/>
    <property type="match status" value="1"/>
</dbReference>
<dbReference type="SUPFAM" id="SSF51395">
    <property type="entry name" value="FMN-linked oxidoreductases"/>
    <property type="match status" value="1"/>
</dbReference>
<dbReference type="GO" id="GO:0050660">
    <property type="term" value="F:flavin adenine dinucleotide binding"/>
    <property type="evidence" value="ECO:0007669"/>
    <property type="project" value="InterPro"/>
</dbReference>
<evidence type="ECO:0000259" key="10">
    <source>
        <dbReference type="Pfam" id="PF01207"/>
    </source>
</evidence>
<dbReference type="PIRSF" id="PIRSF006621">
    <property type="entry name" value="Dus"/>
    <property type="match status" value="1"/>
</dbReference>
<dbReference type="GeneID" id="17279448"/>
<evidence type="ECO:0000256" key="7">
    <source>
        <dbReference type="ARBA" id="ARBA00023002"/>
    </source>
</evidence>
<dbReference type="PANTHER" id="PTHR42907">
    <property type="entry name" value="FMN-LINKED OXIDOREDUCTASES SUPERFAMILY PROTEIN"/>
    <property type="match status" value="1"/>
</dbReference>
<dbReference type="HOGENOM" id="CLU_013299_2_1_1"/>
<comment type="cofactor">
    <cofactor evidence="9">
        <name>FMN</name>
        <dbReference type="ChEBI" id="CHEBI:58210"/>
    </cofactor>
</comment>
<feature type="non-terminal residue" evidence="11">
    <location>
        <position position="1"/>
    </location>
</feature>
<dbReference type="AlphaFoldDB" id="R1DGN8"/>
<feature type="active site" description="Proton donor" evidence="8">
    <location>
        <position position="90"/>
    </location>
</feature>
<dbReference type="RefSeq" id="XP_005786606.1">
    <property type="nucleotide sequence ID" value="XM_005786549.1"/>
</dbReference>
<feature type="binding site" evidence="9">
    <location>
        <position position="60"/>
    </location>
    <ligand>
        <name>FMN</name>
        <dbReference type="ChEBI" id="CHEBI:58210"/>
    </ligand>
</feature>
<dbReference type="PaxDb" id="2903-EOD34177"/>